<accession>A0A9N9XY37</accession>
<dbReference type="SUPFAM" id="SSF56112">
    <property type="entry name" value="Protein kinase-like (PK-like)"/>
    <property type="match status" value="1"/>
</dbReference>
<name>A0A9N9XY37_9HYPO</name>
<proteinExistence type="predicted"/>
<reference evidence="11 12" key="2">
    <citation type="submission" date="2021-10" db="EMBL/GenBank/DDBJ databases">
        <authorList>
            <person name="Piombo E."/>
        </authorList>
    </citation>
    <scope>NUCLEOTIDE SEQUENCE [LARGE SCALE GENOMIC DNA]</scope>
</reference>
<feature type="domain" description="Protein kinase" evidence="10">
    <location>
        <begin position="57"/>
        <end position="391"/>
    </location>
</feature>
<evidence type="ECO:0000256" key="2">
    <source>
        <dbReference type="ARBA" id="ARBA00022527"/>
    </source>
</evidence>
<evidence type="ECO:0000313" key="12">
    <source>
        <dbReference type="Proteomes" id="UP000754883"/>
    </source>
</evidence>
<dbReference type="EMBL" id="CABFNO020001317">
    <property type="protein sequence ID" value="CAG9980415.1"/>
    <property type="molecule type" value="Genomic_DNA"/>
</dbReference>
<evidence type="ECO:0000256" key="6">
    <source>
        <dbReference type="ARBA" id="ARBA00022840"/>
    </source>
</evidence>
<dbReference type="Pfam" id="PF00069">
    <property type="entry name" value="Pkinase"/>
    <property type="match status" value="1"/>
</dbReference>
<dbReference type="InterPro" id="IPR051334">
    <property type="entry name" value="SRPK"/>
</dbReference>
<evidence type="ECO:0000256" key="4">
    <source>
        <dbReference type="ARBA" id="ARBA00022741"/>
    </source>
</evidence>
<dbReference type="GO" id="GO:0005634">
    <property type="term" value="C:nucleus"/>
    <property type="evidence" value="ECO:0007669"/>
    <property type="project" value="TreeGrafter"/>
</dbReference>
<dbReference type="SMART" id="SM00220">
    <property type="entry name" value="S_TKc"/>
    <property type="match status" value="1"/>
</dbReference>
<dbReference type="Gene3D" id="3.30.200.20">
    <property type="entry name" value="Phosphorylase Kinase, domain 1"/>
    <property type="match status" value="1"/>
</dbReference>
<dbReference type="InterPro" id="IPR017441">
    <property type="entry name" value="Protein_kinase_ATP_BS"/>
</dbReference>
<dbReference type="AlphaFoldDB" id="A0A9N9XY37"/>
<dbReference type="PROSITE" id="PS00107">
    <property type="entry name" value="PROTEIN_KINASE_ATP"/>
    <property type="match status" value="1"/>
</dbReference>
<evidence type="ECO:0000313" key="11">
    <source>
        <dbReference type="EMBL" id="CAG9980415.1"/>
    </source>
</evidence>
<comment type="catalytic activity">
    <reaction evidence="7">
        <text>L-threonyl-[protein] + ATP = O-phospho-L-threonyl-[protein] + ADP + H(+)</text>
        <dbReference type="Rhea" id="RHEA:46608"/>
        <dbReference type="Rhea" id="RHEA-COMP:11060"/>
        <dbReference type="Rhea" id="RHEA-COMP:11605"/>
        <dbReference type="ChEBI" id="CHEBI:15378"/>
        <dbReference type="ChEBI" id="CHEBI:30013"/>
        <dbReference type="ChEBI" id="CHEBI:30616"/>
        <dbReference type="ChEBI" id="CHEBI:61977"/>
        <dbReference type="ChEBI" id="CHEBI:456216"/>
        <dbReference type="EC" id="2.7.11.1"/>
    </reaction>
</comment>
<keyword evidence="3" id="KW-0808">Transferase</keyword>
<gene>
    <name evidence="11" type="ORF">CBYS24578_00007379</name>
</gene>
<dbReference type="GO" id="GO:0050684">
    <property type="term" value="P:regulation of mRNA processing"/>
    <property type="evidence" value="ECO:0007669"/>
    <property type="project" value="TreeGrafter"/>
</dbReference>
<keyword evidence="2" id="KW-0723">Serine/threonine-protein kinase</keyword>
<evidence type="ECO:0000256" key="1">
    <source>
        <dbReference type="ARBA" id="ARBA00012513"/>
    </source>
</evidence>
<feature type="binding site" evidence="9">
    <location>
        <position position="86"/>
    </location>
    <ligand>
        <name>ATP</name>
        <dbReference type="ChEBI" id="CHEBI:30616"/>
    </ligand>
</feature>
<dbReference type="Gene3D" id="1.10.510.10">
    <property type="entry name" value="Transferase(Phosphotransferase) domain 1"/>
    <property type="match status" value="1"/>
</dbReference>
<organism evidence="11 12">
    <name type="scientific">Clonostachys byssicola</name>
    <dbReference type="NCBI Taxonomy" id="160290"/>
    <lineage>
        <taxon>Eukaryota</taxon>
        <taxon>Fungi</taxon>
        <taxon>Dikarya</taxon>
        <taxon>Ascomycota</taxon>
        <taxon>Pezizomycotina</taxon>
        <taxon>Sordariomycetes</taxon>
        <taxon>Hypocreomycetidae</taxon>
        <taxon>Hypocreales</taxon>
        <taxon>Bionectriaceae</taxon>
        <taxon>Clonostachys</taxon>
    </lineage>
</organism>
<reference evidence="12" key="1">
    <citation type="submission" date="2019-06" db="EMBL/GenBank/DDBJ databases">
        <authorList>
            <person name="Broberg M."/>
        </authorList>
    </citation>
    <scope>NUCLEOTIDE SEQUENCE [LARGE SCALE GENOMIC DNA]</scope>
</reference>
<comment type="caution">
    <text evidence="11">The sequence shown here is derived from an EMBL/GenBank/DDBJ whole genome shotgun (WGS) entry which is preliminary data.</text>
</comment>
<evidence type="ECO:0000256" key="7">
    <source>
        <dbReference type="ARBA" id="ARBA00047899"/>
    </source>
</evidence>
<sequence>MSPFTWFDTDRFYYGGDGLETEELCRYKPRGLHPVILGEVLPKLGTCVDDQDKKPRYHILQKLGYGGFSTVWLARDVDEKRYVALKVCVGSDQPTQNSTEADILRHLHQANSDALGHKNILEIYDSFTVRGPNGFHACIVTEVVLPIGCLERKDRASPQKLTQQLLAGIGYMHSHGIVHGDPHMGNFGIAIPQLQQVAEKDMMEEFCNELTPVVSHDPFLPRESVPVYLTAKVPFEELIAAKNLLPPPEEMCLKIMDFGRACWEDDIPSDLPGFAAVTSRPPEVALHMLSKGEIGSVWSKEADIWAIGCIMHQLKGGYVISSWGNLQTQLYDALCLGGEPPKDWSEYLSSQKPGLDTEIWKQPVFDTAKAWSDKLKNEPDPITSNSDRHAL</sequence>
<dbReference type="InterPro" id="IPR000719">
    <property type="entry name" value="Prot_kinase_dom"/>
</dbReference>
<dbReference type="Proteomes" id="UP000754883">
    <property type="component" value="Unassembled WGS sequence"/>
</dbReference>
<evidence type="ECO:0000259" key="10">
    <source>
        <dbReference type="PROSITE" id="PS50011"/>
    </source>
</evidence>
<feature type="non-terminal residue" evidence="11">
    <location>
        <position position="391"/>
    </location>
</feature>
<keyword evidence="5" id="KW-0418">Kinase</keyword>
<evidence type="ECO:0000256" key="9">
    <source>
        <dbReference type="PROSITE-ProRule" id="PRU10141"/>
    </source>
</evidence>
<keyword evidence="4 9" id="KW-0547">Nucleotide-binding</keyword>
<protein>
    <recommendedName>
        <fullName evidence="1">non-specific serine/threonine protein kinase</fullName>
        <ecNumber evidence="1">2.7.11.1</ecNumber>
    </recommendedName>
</protein>
<dbReference type="InterPro" id="IPR011009">
    <property type="entry name" value="Kinase-like_dom_sf"/>
</dbReference>
<keyword evidence="12" id="KW-1185">Reference proteome</keyword>
<dbReference type="GO" id="GO:0000245">
    <property type="term" value="P:spliceosomal complex assembly"/>
    <property type="evidence" value="ECO:0007669"/>
    <property type="project" value="TreeGrafter"/>
</dbReference>
<evidence type="ECO:0000256" key="3">
    <source>
        <dbReference type="ARBA" id="ARBA00022679"/>
    </source>
</evidence>
<dbReference type="GO" id="GO:0004674">
    <property type="term" value="F:protein serine/threonine kinase activity"/>
    <property type="evidence" value="ECO:0007669"/>
    <property type="project" value="UniProtKB-KW"/>
</dbReference>
<evidence type="ECO:0000256" key="5">
    <source>
        <dbReference type="ARBA" id="ARBA00022777"/>
    </source>
</evidence>
<keyword evidence="6 9" id="KW-0067">ATP-binding</keyword>
<dbReference type="EC" id="2.7.11.1" evidence="1"/>
<dbReference type="PANTHER" id="PTHR47634:SF9">
    <property type="entry name" value="PROTEIN KINASE DOMAIN-CONTAINING PROTEIN-RELATED"/>
    <property type="match status" value="1"/>
</dbReference>
<evidence type="ECO:0000256" key="8">
    <source>
        <dbReference type="ARBA" id="ARBA00048679"/>
    </source>
</evidence>
<comment type="catalytic activity">
    <reaction evidence="8">
        <text>L-seryl-[protein] + ATP = O-phospho-L-seryl-[protein] + ADP + H(+)</text>
        <dbReference type="Rhea" id="RHEA:17989"/>
        <dbReference type="Rhea" id="RHEA-COMP:9863"/>
        <dbReference type="Rhea" id="RHEA-COMP:11604"/>
        <dbReference type="ChEBI" id="CHEBI:15378"/>
        <dbReference type="ChEBI" id="CHEBI:29999"/>
        <dbReference type="ChEBI" id="CHEBI:30616"/>
        <dbReference type="ChEBI" id="CHEBI:83421"/>
        <dbReference type="ChEBI" id="CHEBI:456216"/>
        <dbReference type="EC" id="2.7.11.1"/>
    </reaction>
</comment>
<dbReference type="OrthoDB" id="5979581at2759"/>
<dbReference type="GO" id="GO:0005524">
    <property type="term" value="F:ATP binding"/>
    <property type="evidence" value="ECO:0007669"/>
    <property type="project" value="UniProtKB-UniRule"/>
</dbReference>
<dbReference type="GO" id="GO:0005737">
    <property type="term" value="C:cytoplasm"/>
    <property type="evidence" value="ECO:0007669"/>
    <property type="project" value="TreeGrafter"/>
</dbReference>
<dbReference type="PROSITE" id="PS50011">
    <property type="entry name" value="PROTEIN_KINASE_DOM"/>
    <property type="match status" value="1"/>
</dbReference>
<dbReference type="PANTHER" id="PTHR47634">
    <property type="entry name" value="PROTEIN KINASE DOMAIN-CONTAINING PROTEIN-RELATED"/>
    <property type="match status" value="1"/>
</dbReference>